<dbReference type="RefSeq" id="WP_088582154.1">
    <property type="nucleotide sequence ID" value="NZ_CP022048.2"/>
</dbReference>
<dbReference type="Proteomes" id="UP000197050">
    <property type="component" value="Chromosome"/>
</dbReference>
<reference evidence="2" key="1">
    <citation type="submission" date="2017-06" db="EMBL/GenBank/DDBJ databases">
        <title>FDA dAtabase for Regulatory Grade micrObial Sequences (FDA-ARGOS): Supporting development and validation of Infectious Disease Dx tests.</title>
        <authorList>
            <person name="Minogue T."/>
            <person name="Wolcott M."/>
            <person name="Wasieloski L."/>
            <person name="Aguilar W."/>
            <person name="Moore D."/>
            <person name="Tallon L."/>
            <person name="Sadzewicz L."/>
            <person name="Sengamalay N."/>
            <person name="Ott S."/>
            <person name="Godinez A."/>
            <person name="Nagaraj S."/>
            <person name="Nadendla S."/>
            <person name="Geyer C."/>
            <person name="Sichtig H."/>
        </authorList>
    </citation>
    <scope>NUCLEOTIDE SEQUENCE [LARGE SCALE GENOMIC DNA]</scope>
    <source>
        <strain evidence="2">FDAARGOS_289</strain>
    </source>
</reference>
<dbReference type="GeneID" id="34016540"/>
<evidence type="ECO:0000313" key="1">
    <source>
        <dbReference type="EMBL" id="ASE38166.1"/>
    </source>
</evidence>
<accession>A0A1Z3U4H3</accession>
<evidence type="ECO:0000313" key="2">
    <source>
        <dbReference type="Proteomes" id="UP000197050"/>
    </source>
</evidence>
<organism evidence="1 2">
    <name type="scientific">Brevundimonas vesicularis</name>
    <name type="common">Pseudomonas vesicularis</name>
    <dbReference type="NCBI Taxonomy" id="41276"/>
    <lineage>
        <taxon>Bacteria</taxon>
        <taxon>Pseudomonadati</taxon>
        <taxon>Pseudomonadota</taxon>
        <taxon>Alphaproteobacteria</taxon>
        <taxon>Caulobacterales</taxon>
        <taxon>Caulobacteraceae</taxon>
        <taxon>Brevundimonas</taxon>
    </lineage>
</organism>
<dbReference type="KEGG" id="bvc:CEP68_00815"/>
<sequence length="155" mass="16768">MIELLSALTFAGAQVIGEPTEKFAVEIVHHGEDRGGQQFVFLLRDQFRRSASFRVTSEGPQFKLFVTSMDTSTITVGPSTTYAIVLTASKAGEGFGYPEGYITSAVYSCPIRSLSECAATAYAEVGAELELAEKEARAAANEAIEQMYRDTAPRP</sequence>
<dbReference type="AlphaFoldDB" id="A0A1Z3U4H3"/>
<protein>
    <submittedName>
        <fullName evidence="1">Uncharacterized protein</fullName>
    </submittedName>
</protein>
<gene>
    <name evidence="1" type="ORF">CEP68_00815</name>
</gene>
<dbReference type="EMBL" id="CP022048">
    <property type="protein sequence ID" value="ASE38166.1"/>
    <property type="molecule type" value="Genomic_DNA"/>
</dbReference>
<name>A0A1Z3U4H3_BREVE</name>
<proteinExistence type="predicted"/>